<keyword evidence="1" id="KW-0418">Kinase</keyword>
<keyword evidence="1" id="KW-0808">Transferase</keyword>
<comment type="caution">
    <text evidence="3">The sequence shown here is derived from an EMBL/GenBank/DDBJ whole genome shotgun (WGS) entry which is preliminary data.</text>
</comment>
<dbReference type="Pfam" id="PF13581">
    <property type="entry name" value="HATPase_c_2"/>
    <property type="match status" value="1"/>
</dbReference>
<dbReference type="Gene3D" id="3.30.565.10">
    <property type="entry name" value="Histidine kinase-like ATPase, C-terminal domain"/>
    <property type="match status" value="1"/>
</dbReference>
<accession>A0ABS7QSX0</accession>
<evidence type="ECO:0000313" key="3">
    <source>
        <dbReference type="EMBL" id="MBY8885799.1"/>
    </source>
</evidence>
<dbReference type="Proteomes" id="UP001198565">
    <property type="component" value="Unassembled WGS sequence"/>
</dbReference>
<dbReference type="RefSeq" id="WP_222977398.1">
    <property type="nucleotide sequence ID" value="NZ_JAINVZ010000007.1"/>
</dbReference>
<dbReference type="CDD" id="cd16936">
    <property type="entry name" value="HATPase_RsbW-like"/>
    <property type="match status" value="1"/>
</dbReference>
<evidence type="ECO:0000313" key="4">
    <source>
        <dbReference type="Proteomes" id="UP001198565"/>
    </source>
</evidence>
<dbReference type="GO" id="GO:0005524">
    <property type="term" value="F:ATP binding"/>
    <property type="evidence" value="ECO:0007669"/>
    <property type="project" value="UniProtKB-KW"/>
</dbReference>
<keyword evidence="4" id="KW-1185">Reference proteome</keyword>
<dbReference type="InterPro" id="IPR050267">
    <property type="entry name" value="Anti-sigma-factor_SerPK"/>
</dbReference>
<keyword evidence="3" id="KW-0547">Nucleotide-binding</keyword>
<dbReference type="InterPro" id="IPR003594">
    <property type="entry name" value="HATPase_dom"/>
</dbReference>
<evidence type="ECO:0000256" key="1">
    <source>
        <dbReference type="ARBA" id="ARBA00022527"/>
    </source>
</evidence>
<name>A0ABS7QSX0_9ACTN</name>
<dbReference type="PANTHER" id="PTHR35526:SF3">
    <property type="entry name" value="ANTI-SIGMA-F FACTOR RSBW"/>
    <property type="match status" value="1"/>
</dbReference>
<feature type="domain" description="Histidine kinase/HSP90-like ATPase" evidence="2">
    <location>
        <begin position="27"/>
        <end position="138"/>
    </location>
</feature>
<dbReference type="SUPFAM" id="SSF55874">
    <property type="entry name" value="ATPase domain of HSP90 chaperone/DNA topoisomerase II/histidine kinase"/>
    <property type="match status" value="1"/>
</dbReference>
<dbReference type="InterPro" id="IPR036890">
    <property type="entry name" value="HATPase_C_sf"/>
</dbReference>
<dbReference type="PANTHER" id="PTHR35526">
    <property type="entry name" value="ANTI-SIGMA-F FACTOR RSBW-RELATED"/>
    <property type="match status" value="1"/>
</dbReference>
<dbReference type="EMBL" id="JAINVZ010000007">
    <property type="protein sequence ID" value="MBY8885799.1"/>
    <property type="molecule type" value="Genomic_DNA"/>
</dbReference>
<proteinExistence type="predicted"/>
<organism evidence="3 4">
    <name type="scientific">Streptantibioticus parmotrematis</name>
    <dbReference type="NCBI Taxonomy" id="2873249"/>
    <lineage>
        <taxon>Bacteria</taxon>
        <taxon>Bacillati</taxon>
        <taxon>Actinomycetota</taxon>
        <taxon>Actinomycetes</taxon>
        <taxon>Kitasatosporales</taxon>
        <taxon>Streptomycetaceae</taxon>
        <taxon>Streptantibioticus</taxon>
    </lineage>
</organism>
<protein>
    <submittedName>
        <fullName evidence="3">ATP-binding protein</fullName>
    </submittedName>
</protein>
<reference evidence="3 4" key="1">
    <citation type="submission" date="2021-08" db="EMBL/GenBank/DDBJ databases">
        <title>Streptomyces sp. PTM05 isolated from lichen.</title>
        <authorList>
            <person name="Somphong A."/>
            <person name="Phongsopitanun W."/>
            <person name="Tanasupawat S."/>
        </authorList>
    </citation>
    <scope>NUCLEOTIDE SEQUENCE [LARGE SCALE GENOMIC DNA]</scope>
    <source>
        <strain evidence="3 4">Ptm05</strain>
    </source>
</reference>
<evidence type="ECO:0000259" key="2">
    <source>
        <dbReference type="Pfam" id="PF13581"/>
    </source>
</evidence>
<keyword evidence="3" id="KW-0067">ATP-binding</keyword>
<sequence length="145" mass="16308">MDRGPGDVLARDVAAPERELRHELRHADLPAVAEVRRLLRDRLSQWKVPDLIDTAELLASEVVTNALVHTDRGAELTARLTEGGCQRLRVEVRDYVARRPKVRRATDHAAHGRGLLLVQALADRWGVRAQEVGKVVWFELTQKAS</sequence>
<gene>
    <name evidence="3" type="ORF">K7472_13180</name>
</gene>
<keyword evidence="1" id="KW-0723">Serine/threonine-protein kinase</keyword>